<reference evidence="2" key="1">
    <citation type="submission" date="2022-11" db="EMBL/GenBank/DDBJ databases">
        <authorList>
            <person name="Hyden B.L."/>
            <person name="Feng K."/>
            <person name="Yates T."/>
            <person name="Jawdy S."/>
            <person name="Smart L.B."/>
            <person name="Muchero W."/>
        </authorList>
    </citation>
    <scope>NUCLEOTIDE SEQUENCE</scope>
    <source>
        <tissue evidence="2">Shoot tip</tissue>
    </source>
</reference>
<comment type="caution">
    <text evidence="2">The sequence shown here is derived from an EMBL/GenBank/DDBJ whole genome shotgun (WGS) entry which is preliminary data.</text>
</comment>
<evidence type="ECO:0000256" key="1">
    <source>
        <dbReference type="SAM" id="MobiDB-lite"/>
    </source>
</evidence>
<evidence type="ECO:0000313" key="2">
    <source>
        <dbReference type="EMBL" id="KAJ6766092.1"/>
    </source>
</evidence>
<gene>
    <name evidence="2" type="ORF">OIU79_022123</name>
</gene>
<name>A0A9Q1ACG1_SALPP</name>
<feature type="region of interest" description="Disordered" evidence="1">
    <location>
        <begin position="1"/>
        <end position="24"/>
    </location>
</feature>
<keyword evidence="3" id="KW-1185">Reference proteome</keyword>
<dbReference type="AlphaFoldDB" id="A0A9Q1ACG1"/>
<reference evidence="2" key="2">
    <citation type="journal article" date="2023" name="Int. J. Mol. Sci.">
        <title>De Novo Assembly and Annotation of 11 Diverse Shrub Willow (Salix) Genomes Reveals Novel Gene Organization in Sex-Linked Regions.</title>
        <authorList>
            <person name="Hyden B."/>
            <person name="Feng K."/>
            <person name="Yates T.B."/>
            <person name="Jawdy S."/>
            <person name="Cereghino C."/>
            <person name="Smart L.B."/>
            <person name="Muchero W."/>
        </authorList>
    </citation>
    <scope>NUCLEOTIDE SEQUENCE</scope>
    <source>
        <tissue evidence="2">Shoot tip</tissue>
    </source>
</reference>
<proteinExistence type="predicted"/>
<evidence type="ECO:0000313" key="3">
    <source>
        <dbReference type="Proteomes" id="UP001151532"/>
    </source>
</evidence>
<sequence>MVYEAATHDWQPVPKKHTSNRQPKISSVLAALALRKGKSAAAVGTVSGGTDLSVLDSNAVGSERVMGGVGLNGQLVGADPQIPGAAGSSL</sequence>
<dbReference type="Proteomes" id="UP001151532">
    <property type="component" value="Chromosome 4"/>
</dbReference>
<protein>
    <submittedName>
        <fullName evidence="2">Uncharacterized protein</fullName>
    </submittedName>
</protein>
<dbReference type="EMBL" id="JAPFFK010000004">
    <property type="protein sequence ID" value="KAJ6766092.1"/>
    <property type="molecule type" value="Genomic_DNA"/>
</dbReference>
<accession>A0A9Q1ACG1</accession>
<organism evidence="2 3">
    <name type="scientific">Salix purpurea</name>
    <name type="common">Purple osier willow</name>
    <dbReference type="NCBI Taxonomy" id="77065"/>
    <lineage>
        <taxon>Eukaryota</taxon>
        <taxon>Viridiplantae</taxon>
        <taxon>Streptophyta</taxon>
        <taxon>Embryophyta</taxon>
        <taxon>Tracheophyta</taxon>
        <taxon>Spermatophyta</taxon>
        <taxon>Magnoliopsida</taxon>
        <taxon>eudicotyledons</taxon>
        <taxon>Gunneridae</taxon>
        <taxon>Pentapetalae</taxon>
        <taxon>rosids</taxon>
        <taxon>fabids</taxon>
        <taxon>Malpighiales</taxon>
        <taxon>Salicaceae</taxon>
        <taxon>Saliceae</taxon>
        <taxon>Salix</taxon>
    </lineage>
</organism>